<keyword evidence="3" id="KW-0238">DNA-binding</keyword>
<dbReference type="STRING" id="314285.KT71_06679"/>
<evidence type="ECO:0000259" key="6">
    <source>
        <dbReference type="Pfam" id="PF13700"/>
    </source>
</evidence>
<evidence type="ECO:0000256" key="3">
    <source>
        <dbReference type="ARBA" id="ARBA00023125"/>
    </source>
</evidence>
<keyword evidence="8" id="KW-1185">Reference proteome</keyword>
<evidence type="ECO:0000256" key="1">
    <source>
        <dbReference type="ARBA" id="ARBA00009402"/>
    </source>
</evidence>
<evidence type="ECO:0000256" key="4">
    <source>
        <dbReference type="ARBA" id="ARBA00023172"/>
    </source>
</evidence>
<evidence type="ECO:0000313" key="8">
    <source>
        <dbReference type="Proteomes" id="UP000019205"/>
    </source>
</evidence>
<proteinExistence type="inferred from homology"/>
<evidence type="ECO:0000256" key="2">
    <source>
        <dbReference type="ARBA" id="ARBA00022578"/>
    </source>
</evidence>
<dbReference type="InterPro" id="IPR002513">
    <property type="entry name" value="Tn3_Tnp_DDE_dom"/>
</dbReference>
<dbReference type="NCBIfam" id="NF033527">
    <property type="entry name" value="transpos_Tn3"/>
    <property type="match status" value="1"/>
</dbReference>
<comment type="similarity">
    <text evidence="1">Belongs to the transposase 7 family.</text>
</comment>
<accession>A4ABD3</accession>
<dbReference type="GO" id="GO:0003677">
    <property type="term" value="F:DNA binding"/>
    <property type="evidence" value="ECO:0007669"/>
    <property type="project" value="UniProtKB-KW"/>
</dbReference>
<keyword evidence="2" id="KW-0815">Transposition</keyword>
<sequence length="1013" mass="117444">MVDTYAEDFLPQGHRLQILTPEEYELLWGFPTLTATERELFFSTNRREQTVFELARTPRTRLHFRLLLGYFKARQRFFVVDEDAMGDDIRYLAELLDVRSFDIQVSKHTRQLHVSWILELFGYSLLDDRARLDLETRALEAARISSRPVYVLRDLVDYLRQQRIVLPGYTYLQDVVRRALVFERDRLSDALAKALSADDRRRLDALLRDDEGLHAITSIKHPLRDFSHRQLLNEIDRGERLQGLYGVAQRVIGDANLSVESVRFYASLVDYYTVYKLKRMKRQMTRLYLLCFVRDRYQRLHDHLIAAFCSLLRCYVDEVNETAKEAFLRYRREANDDLDQGAKLLHLFIDPEIQDAMPFGEVRAAAAELLPADRIARLCDYLVGEQSLDEAQFEWDAVDALMPKVKRNLRPLIRFLRWSSPAPQHNLIESCHHLADAFVMGHQVPSNCDLSWVPDRHRRYVMPQGVLHRDRYEFLLYRVLRDRIEAGDVYCTDSARYRSFEDDLVDAATWAHRDTLLPKALPSVTPISSQLAELKDTLSSRFDAVNERIRRGENSFVHLRDGQVQWNRTQGADPDSSHEPLFDTAERIDIDQLLLYVDRKTGFLSAFEHVMGRYQRERASPPLTIAALMAFATNIGVGRMAEISNLTRAQLSGTATNFLRLETLKEANDRIANATARQPIFKHYDIGDTVHSSSDGQKFESAIPTVNSRHSSKYFGLKKGVVAYTLLASHVPLSARIIGANEHESHYVFDVLFNNLTDIQPDTHSTDTHGTNQVNFALLHLFGYRFAPRYRDFRRKAQTGLYAFKPPNAYAGCAIKPVRRIKESLIESEWENIERILLSLALKTTSQSVIVSKLSSHRRQNRTKQALWEFEHIIRSLYLLDYVDSPLLRRNVHRALNRGEAYHRLRRAIAYAHGGRFRVRSQHEQELWNECTRLIANAVVYYNSEILSELLQTLVDQSDHGAIDTLQRVTPLAWQHINFYGRYRFDEDLRPVNLAQMAKNLAKTDARSWGMTA</sequence>
<dbReference type="eggNOG" id="COG4644">
    <property type="taxonomic scope" value="Bacteria"/>
</dbReference>
<dbReference type="Pfam" id="PF01526">
    <property type="entry name" value="DDE_Tnp_Tn3"/>
    <property type="match status" value="1"/>
</dbReference>
<protein>
    <submittedName>
        <fullName evidence="7">Transposase, TnpA family</fullName>
    </submittedName>
</protein>
<gene>
    <name evidence="7" type="ORF">KT71_06679</name>
</gene>
<dbReference type="RefSeq" id="WP_023660346.1">
    <property type="nucleotide sequence ID" value="NZ_CM002299.1"/>
</dbReference>
<reference evidence="7 8" key="2">
    <citation type="journal article" date="2009" name="PLoS ONE">
        <title>The photosynthetic apparatus and its regulation in the aerobic gammaproteobacterium Congregibacter litoralis gen. nov., sp. nov.</title>
        <authorList>
            <person name="Spring S."/>
            <person name="Lunsdorf H."/>
            <person name="Fuchs B.M."/>
            <person name="Tindall B.J."/>
        </authorList>
    </citation>
    <scope>NUCLEOTIDE SEQUENCE [LARGE SCALE GENOMIC DNA]</scope>
    <source>
        <strain evidence="7">KT71</strain>
    </source>
</reference>
<dbReference type="EMBL" id="AAOA02000004">
    <property type="protein sequence ID" value="EAQ96687.2"/>
    <property type="molecule type" value="Genomic_DNA"/>
</dbReference>
<organism evidence="7 8">
    <name type="scientific">Congregibacter litoralis KT71</name>
    <dbReference type="NCBI Taxonomy" id="314285"/>
    <lineage>
        <taxon>Bacteria</taxon>
        <taxon>Pseudomonadati</taxon>
        <taxon>Pseudomonadota</taxon>
        <taxon>Gammaproteobacteria</taxon>
        <taxon>Cellvibrionales</taxon>
        <taxon>Halieaceae</taxon>
        <taxon>Congregibacter</taxon>
    </lineage>
</organism>
<dbReference type="GO" id="GO:0004803">
    <property type="term" value="F:transposase activity"/>
    <property type="evidence" value="ECO:0007669"/>
    <property type="project" value="InterPro"/>
</dbReference>
<name>A4ABD3_9GAMM</name>
<evidence type="ECO:0000313" key="7">
    <source>
        <dbReference type="EMBL" id="EAQ96687.2"/>
    </source>
</evidence>
<evidence type="ECO:0000259" key="5">
    <source>
        <dbReference type="Pfam" id="PF01526"/>
    </source>
</evidence>
<dbReference type="InterPro" id="IPR025296">
    <property type="entry name" value="DUF4158"/>
</dbReference>
<dbReference type="AlphaFoldDB" id="A4ABD3"/>
<dbReference type="HOGENOM" id="CLU_009098_0_0_6"/>
<dbReference type="GO" id="GO:0006313">
    <property type="term" value="P:DNA transposition"/>
    <property type="evidence" value="ECO:0007669"/>
    <property type="project" value="InterPro"/>
</dbReference>
<dbReference type="Pfam" id="PF13700">
    <property type="entry name" value="DUF4158"/>
    <property type="match status" value="1"/>
</dbReference>
<comment type="caution">
    <text evidence="7">The sequence shown here is derived from an EMBL/GenBank/DDBJ whole genome shotgun (WGS) entry which is preliminary data.</text>
</comment>
<dbReference type="Proteomes" id="UP000019205">
    <property type="component" value="Chromosome"/>
</dbReference>
<keyword evidence="4" id="KW-0233">DNA recombination</keyword>
<dbReference type="OrthoDB" id="5292689at2"/>
<reference evidence="7 8" key="1">
    <citation type="journal article" date="2007" name="Proc. Natl. Acad. Sci. U.S.A.">
        <title>Characterization of a marine gammaproteobacterium capable of aerobic anoxygenic photosynthesis.</title>
        <authorList>
            <person name="Fuchs B.M."/>
            <person name="Spring S."/>
            <person name="Teeling H."/>
            <person name="Quast C."/>
            <person name="Wulf J."/>
            <person name="Schattenhofer M."/>
            <person name="Yan S."/>
            <person name="Ferriera S."/>
            <person name="Johnson J."/>
            <person name="Glockner F.O."/>
            <person name="Amann R."/>
        </authorList>
    </citation>
    <scope>NUCLEOTIDE SEQUENCE [LARGE SCALE GENOMIC DNA]</scope>
    <source>
        <strain evidence="7">KT71</strain>
    </source>
</reference>
<feature type="domain" description="DUF4158" evidence="6">
    <location>
        <begin position="18"/>
        <end position="179"/>
    </location>
</feature>
<dbReference type="InterPro" id="IPR047653">
    <property type="entry name" value="Tn3-like_transpos"/>
</dbReference>
<feature type="domain" description="Tn3 transposase DDE" evidence="5">
    <location>
        <begin position="593"/>
        <end position="983"/>
    </location>
</feature>